<dbReference type="RefSeq" id="WP_256399234.1">
    <property type="nucleotide sequence ID" value="NZ_JANHJR010000001.1"/>
</dbReference>
<evidence type="ECO:0000313" key="5">
    <source>
        <dbReference type="Proteomes" id="UP001597034"/>
    </source>
</evidence>
<dbReference type="InterPro" id="IPR058674">
    <property type="entry name" value="DUF8054_N"/>
</dbReference>
<accession>A0ABD6DGP7</accession>
<keyword evidence="5" id="KW-1185">Reference proteome</keyword>
<dbReference type="InterPro" id="IPR058675">
    <property type="entry name" value="DUF8054_C"/>
</dbReference>
<reference evidence="4 5" key="1">
    <citation type="journal article" date="2019" name="Int. J. Syst. Evol. Microbiol.">
        <title>The Global Catalogue of Microorganisms (GCM) 10K type strain sequencing project: providing services to taxonomists for standard genome sequencing and annotation.</title>
        <authorList>
            <consortium name="The Broad Institute Genomics Platform"/>
            <consortium name="The Broad Institute Genome Sequencing Center for Infectious Disease"/>
            <person name="Wu L."/>
            <person name="Ma J."/>
        </authorList>
    </citation>
    <scope>NUCLEOTIDE SEQUENCE [LARGE SCALE GENOMIC DNA]</scope>
    <source>
        <strain evidence="4 5">CGMCC 1.10390</strain>
    </source>
</reference>
<evidence type="ECO:0000259" key="3">
    <source>
        <dbReference type="Pfam" id="PF26238"/>
    </source>
</evidence>
<dbReference type="Pfam" id="PF26236">
    <property type="entry name" value="DUF8054_N"/>
    <property type="match status" value="1"/>
</dbReference>
<dbReference type="Proteomes" id="UP001597034">
    <property type="component" value="Unassembled WGS sequence"/>
</dbReference>
<protein>
    <submittedName>
        <fullName evidence="4">Uncharacterized protein</fullName>
    </submittedName>
</protein>
<gene>
    <name evidence="4" type="ORF">ACFSBL_06120</name>
</gene>
<evidence type="ECO:0000259" key="2">
    <source>
        <dbReference type="Pfam" id="PF26237"/>
    </source>
</evidence>
<organism evidence="4 5">
    <name type="scientific">Haloarchaeobius litoreus</name>
    <dbReference type="NCBI Taxonomy" id="755306"/>
    <lineage>
        <taxon>Archaea</taxon>
        <taxon>Methanobacteriati</taxon>
        <taxon>Methanobacteriota</taxon>
        <taxon>Stenosarchaea group</taxon>
        <taxon>Halobacteria</taxon>
        <taxon>Halobacteriales</taxon>
        <taxon>Halorubellaceae</taxon>
        <taxon>Haloarchaeobius</taxon>
    </lineage>
</organism>
<sequence length="275" mass="29681">MEGTTARRGGESFVDQLRRPEYTGENRCIPCTVTNLGIAGVLSAGAFLLSPWLAAVVALTSVTAIYLRGYLVPGTPELTKRYFPDRLLAWFDKAPAGFHAESFAVEPLLLDAGAVVPGEADLELDPTFAVAWHAEMETLADKPSQRAALAALTDLDAESIRLDTRPGRFVAWYDGEWLGQWESRAAFIADVAAAPVLAAGLDDWETMPVAYRSELLAGLRLFLDRCPACEGDVSFGTDVVESCCRSYDVVAANCEGCDARLFELPYDESMAAASA</sequence>
<dbReference type="Pfam" id="PF26237">
    <property type="entry name" value="DUF8054_C"/>
    <property type="match status" value="1"/>
</dbReference>
<feature type="domain" description="DUF8054" evidence="1">
    <location>
        <begin position="14"/>
        <end position="94"/>
    </location>
</feature>
<comment type="caution">
    <text evidence="4">The sequence shown here is derived from an EMBL/GenBank/DDBJ whole genome shotgun (WGS) entry which is preliminary data.</text>
</comment>
<dbReference type="EMBL" id="JBHUDO010000002">
    <property type="protein sequence ID" value="MFD1645253.1"/>
    <property type="molecule type" value="Genomic_DNA"/>
</dbReference>
<feature type="domain" description="DUF8054" evidence="2">
    <location>
        <begin position="224"/>
        <end position="263"/>
    </location>
</feature>
<dbReference type="Pfam" id="PF26238">
    <property type="entry name" value="DUF8054_M"/>
    <property type="match status" value="1"/>
</dbReference>
<name>A0ABD6DGP7_9EURY</name>
<dbReference type="InterPro" id="IPR058775">
    <property type="entry name" value="DUF8054_M"/>
</dbReference>
<feature type="domain" description="DUF8054" evidence="3">
    <location>
        <begin position="105"/>
        <end position="221"/>
    </location>
</feature>
<evidence type="ECO:0000313" key="4">
    <source>
        <dbReference type="EMBL" id="MFD1645253.1"/>
    </source>
</evidence>
<dbReference type="AlphaFoldDB" id="A0ABD6DGP7"/>
<evidence type="ECO:0000259" key="1">
    <source>
        <dbReference type="Pfam" id="PF26236"/>
    </source>
</evidence>
<proteinExistence type="predicted"/>